<dbReference type="InterPro" id="IPR011051">
    <property type="entry name" value="RmlC_Cupin_sf"/>
</dbReference>
<gene>
    <name evidence="6" type="ORF">GJ700_18415</name>
</gene>
<dbReference type="EMBL" id="WKJJ01000011">
    <property type="protein sequence ID" value="MRV73690.1"/>
    <property type="molecule type" value="Genomic_DNA"/>
</dbReference>
<dbReference type="SMART" id="SM00342">
    <property type="entry name" value="HTH_ARAC"/>
    <property type="match status" value="1"/>
</dbReference>
<evidence type="ECO:0000256" key="2">
    <source>
        <dbReference type="ARBA" id="ARBA00023015"/>
    </source>
</evidence>
<sequence>MATPPRHVRMPPFTDTLPAPIYFRAVQVPADTIYPWHCHQWGEFVYSFSGVMEVKLADSHYLAPPQYGIWLPARVEHIGQNRLAAEHSSLYIAEELCGALPKTTCALAVSPLVRAMLEHLRQHPPGHPRSASDERLLRVLVDQLATAQCVGSYLPMSDDPLLAAVLGMLEADPADNRSVAELAQAANTTERTLMRRCQRELGMTLADWRQRLRVVRAMALLETGQTVEAVALDLGYASASAFIAMFRRLTSETPDEYRKRATHAHT</sequence>
<keyword evidence="3" id="KW-0238">DNA-binding</keyword>
<dbReference type="Gene3D" id="1.10.10.60">
    <property type="entry name" value="Homeodomain-like"/>
    <property type="match status" value="1"/>
</dbReference>
<feature type="domain" description="HTH araC/xylS-type" evidence="5">
    <location>
        <begin position="163"/>
        <end position="260"/>
    </location>
</feature>
<keyword evidence="1" id="KW-0678">Repressor</keyword>
<dbReference type="SUPFAM" id="SSF46689">
    <property type="entry name" value="Homeodomain-like"/>
    <property type="match status" value="1"/>
</dbReference>
<evidence type="ECO:0000256" key="3">
    <source>
        <dbReference type="ARBA" id="ARBA00023125"/>
    </source>
</evidence>
<accession>A0A7X2IPJ9</accession>
<evidence type="ECO:0000313" key="6">
    <source>
        <dbReference type="EMBL" id="MRV73690.1"/>
    </source>
</evidence>
<protein>
    <submittedName>
        <fullName evidence="6">Helix-turn-helix domain-containing protein</fullName>
    </submittedName>
</protein>
<evidence type="ECO:0000256" key="4">
    <source>
        <dbReference type="ARBA" id="ARBA00023163"/>
    </source>
</evidence>
<keyword evidence="4" id="KW-0804">Transcription</keyword>
<dbReference type="AlphaFoldDB" id="A0A7X2IPJ9"/>
<evidence type="ECO:0000259" key="5">
    <source>
        <dbReference type="PROSITE" id="PS01124"/>
    </source>
</evidence>
<dbReference type="InterPro" id="IPR018062">
    <property type="entry name" value="HTH_AraC-typ_CS"/>
</dbReference>
<dbReference type="Pfam" id="PF12833">
    <property type="entry name" value="HTH_18"/>
    <property type="match status" value="1"/>
</dbReference>
<dbReference type="CDD" id="cd06124">
    <property type="entry name" value="cupin_NimR-like_N"/>
    <property type="match status" value="1"/>
</dbReference>
<reference evidence="6 7" key="1">
    <citation type="submission" date="2019-11" db="EMBL/GenBank/DDBJ databases">
        <title>Novel species isolated from a subtropical stream in China.</title>
        <authorList>
            <person name="Lu H."/>
        </authorList>
    </citation>
    <scope>NUCLEOTIDE SEQUENCE [LARGE SCALE GENOMIC DNA]</scope>
    <source>
        <strain evidence="6 7">FT92W</strain>
    </source>
</reference>
<dbReference type="InterPro" id="IPR009057">
    <property type="entry name" value="Homeodomain-like_sf"/>
</dbReference>
<proteinExistence type="predicted"/>
<dbReference type="Gene3D" id="2.60.120.10">
    <property type="entry name" value="Jelly Rolls"/>
    <property type="match status" value="1"/>
</dbReference>
<dbReference type="Pfam" id="PF02311">
    <property type="entry name" value="AraC_binding"/>
    <property type="match status" value="1"/>
</dbReference>
<dbReference type="PANTHER" id="PTHR11019:SF190">
    <property type="entry name" value="ARAC-FAMILY REGULATORY PROTEIN"/>
    <property type="match status" value="1"/>
</dbReference>
<dbReference type="FunFam" id="1.10.10.60:FF:000132">
    <property type="entry name" value="AraC family transcriptional regulator"/>
    <property type="match status" value="1"/>
</dbReference>
<dbReference type="PROSITE" id="PS00041">
    <property type="entry name" value="HTH_ARAC_FAMILY_1"/>
    <property type="match status" value="1"/>
</dbReference>
<dbReference type="PROSITE" id="PS01124">
    <property type="entry name" value="HTH_ARAC_FAMILY_2"/>
    <property type="match status" value="1"/>
</dbReference>
<organism evidence="6 7">
    <name type="scientific">Pseudoduganella rivuli</name>
    <dbReference type="NCBI Taxonomy" id="2666085"/>
    <lineage>
        <taxon>Bacteria</taxon>
        <taxon>Pseudomonadati</taxon>
        <taxon>Pseudomonadota</taxon>
        <taxon>Betaproteobacteria</taxon>
        <taxon>Burkholderiales</taxon>
        <taxon>Oxalobacteraceae</taxon>
        <taxon>Telluria group</taxon>
        <taxon>Pseudoduganella</taxon>
    </lineage>
</organism>
<dbReference type="PANTHER" id="PTHR11019">
    <property type="entry name" value="HTH-TYPE TRANSCRIPTIONAL REGULATOR NIMR"/>
    <property type="match status" value="1"/>
</dbReference>
<keyword evidence="2" id="KW-0805">Transcription regulation</keyword>
<name>A0A7X2IPJ9_9BURK</name>
<dbReference type="SUPFAM" id="SSF51182">
    <property type="entry name" value="RmlC-like cupins"/>
    <property type="match status" value="1"/>
</dbReference>
<keyword evidence="7" id="KW-1185">Reference proteome</keyword>
<dbReference type="GO" id="GO:0043565">
    <property type="term" value="F:sequence-specific DNA binding"/>
    <property type="evidence" value="ECO:0007669"/>
    <property type="project" value="InterPro"/>
</dbReference>
<evidence type="ECO:0000313" key="7">
    <source>
        <dbReference type="Proteomes" id="UP000446768"/>
    </source>
</evidence>
<dbReference type="GO" id="GO:0003700">
    <property type="term" value="F:DNA-binding transcription factor activity"/>
    <property type="evidence" value="ECO:0007669"/>
    <property type="project" value="InterPro"/>
</dbReference>
<evidence type="ECO:0000256" key="1">
    <source>
        <dbReference type="ARBA" id="ARBA00022491"/>
    </source>
</evidence>
<comment type="caution">
    <text evidence="6">The sequence shown here is derived from an EMBL/GenBank/DDBJ whole genome shotgun (WGS) entry which is preliminary data.</text>
</comment>
<dbReference type="RefSeq" id="WP_154376510.1">
    <property type="nucleotide sequence ID" value="NZ_WKJJ01000011.1"/>
</dbReference>
<dbReference type="InterPro" id="IPR003313">
    <property type="entry name" value="AraC-bd"/>
</dbReference>
<dbReference type="InterPro" id="IPR014710">
    <property type="entry name" value="RmlC-like_jellyroll"/>
</dbReference>
<dbReference type="InterPro" id="IPR018060">
    <property type="entry name" value="HTH_AraC"/>
</dbReference>
<dbReference type="Proteomes" id="UP000446768">
    <property type="component" value="Unassembled WGS sequence"/>
</dbReference>